<dbReference type="Proteomes" id="UP000244906">
    <property type="component" value="Unassembled WGS sequence"/>
</dbReference>
<evidence type="ECO:0000313" key="7">
    <source>
        <dbReference type="EMBL" id="PVZ70290.1"/>
    </source>
</evidence>
<dbReference type="Pfam" id="PF00389">
    <property type="entry name" value="2-Hacid_dh"/>
    <property type="match status" value="1"/>
</dbReference>
<dbReference type="AlphaFoldDB" id="A0A2V1GW98"/>
<evidence type="ECO:0000256" key="2">
    <source>
        <dbReference type="ARBA" id="ARBA00023002"/>
    </source>
</evidence>
<dbReference type="PANTHER" id="PTHR43761:SF1">
    <property type="entry name" value="D-ISOMER SPECIFIC 2-HYDROXYACID DEHYDROGENASE CATALYTIC DOMAIN-CONTAINING PROTEIN-RELATED"/>
    <property type="match status" value="1"/>
</dbReference>
<accession>A0A2V1GW98</accession>
<proteinExistence type="inferred from homology"/>
<dbReference type="OrthoDB" id="9805416at2"/>
<evidence type="ECO:0000256" key="3">
    <source>
        <dbReference type="ARBA" id="ARBA00023027"/>
    </source>
</evidence>
<dbReference type="SUPFAM" id="SSF52283">
    <property type="entry name" value="Formate/glycerate dehydrogenase catalytic domain-like"/>
    <property type="match status" value="1"/>
</dbReference>
<reference evidence="7 8" key="1">
    <citation type="submission" date="2018-04" db="EMBL/GenBank/DDBJ databases">
        <title>Thalassorhabdus spongiae gen. nov., sp. nov., isolated from a marine sponge in South-West Iceland.</title>
        <authorList>
            <person name="Knobloch S."/>
            <person name="Daussin A."/>
            <person name="Johannsson R."/>
            <person name="Marteinsson V.T."/>
        </authorList>
    </citation>
    <scope>NUCLEOTIDE SEQUENCE [LARGE SCALE GENOMIC DNA]</scope>
    <source>
        <strain evidence="7 8">Hp12</strain>
    </source>
</reference>
<dbReference type="Gene3D" id="3.40.50.720">
    <property type="entry name" value="NAD(P)-binding Rossmann-like Domain"/>
    <property type="match status" value="2"/>
</dbReference>
<dbReference type="InterPro" id="IPR029753">
    <property type="entry name" value="D-isomer_DH_CS"/>
</dbReference>
<organism evidence="7 8">
    <name type="scientific">Pelagibaculum spongiae</name>
    <dbReference type="NCBI Taxonomy" id="2080658"/>
    <lineage>
        <taxon>Bacteria</taxon>
        <taxon>Pseudomonadati</taxon>
        <taxon>Pseudomonadota</taxon>
        <taxon>Gammaproteobacteria</taxon>
        <taxon>Oceanospirillales</taxon>
        <taxon>Pelagibaculum</taxon>
    </lineage>
</organism>
<evidence type="ECO:0000259" key="5">
    <source>
        <dbReference type="Pfam" id="PF00389"/>
    </source>
</evidence>
<sequence>MGQLGVFLDCDTLCQANGQGPDLSGLTATLNNWQLWPSTQPTQVAQRIKNATVVVSNKVFLNRETLSQAKSLKLICIAATGTNNVDLIAAKDLGIAVCNVVNYGRASVAQHAFSLILALANKTAEYAQAVNQGDWCRSNQFCLLDYPIVELAGKTLGIVGYGDLAKGVCQIAEGFGMKIILAGETKPKDPYPRMVLDQLLVEADVLSIHCPLTANTENLIDTAQLAQMKPSAFIINTARGGIINETALAKALINRTIAGAATDVLSQEPPTPDNPLLNPSIPNLIITPHCAWGSSEARQRLVGIITSNIENFIAKKSFNQV</sequence>
<dbReference type="InterPro" id="IPR006140">
    <property type="entry name" value="D-isomer_DH_NAD-bd"/>
</dbReference>
<name>A0A2V1GW98_9GAMM</name>
<comment type="similarity">
    <text evidence="1 4">Belongs to the D-isomer specific 2-hydroxyacid dehydrogenase family.</text>
</comment>
<dbReference type="InterPro" id="IPR006139">
    <property type="entry name" value="D-isomer_2_OHA_DH_cat_dom"/>
</dbReference>
<dbReference type="EMBL" id="QDDL01000002">
    <property type="protein sequence ID" value="PVZ70290.1"/>
    <property type="molecule type" value="Genomic_DNA"/>
</dbReference>
<feature type="domain" description="D-isomer specific 2-hydroxyacid dehydrogenase catalytic" evidence="5">
    <location>
        <begin position="38"/>
        <end position="317"/>
    </location>
</feature>
<protein>
    <submittedName>
        <fullName evidence="7">Glycerate dehydrogenase</fullName>
    </submittedName>
</protein>
<evidence type="ECO:0000259" key="6">
    <source>
        <dbReference type="Pfam" id="PF02826"/>
    </source>
</evidence>
<dbReference type="PANTHER" id="PTHR43761">
    <property type="entry name" value="D-ISOMER SPECIFIC 2-HYDROXYACID DEHYDROGENASE FAMILY PROTEIN (AFU_ORTHOLOGUE AFUA_1G13630)"/>
    <property type="match status" value="1"/>
</dbReference>
<evidence type="ECO:0000256" key="4">
    <source>
        <dbReference type="RuleBase" id="RU003719"/>
    </source>
</evidence>
<keyword evidence="2 4" id="KW-0560">Oxidoreductase</keyword>
<keyword evidence="8" id="KW-1185">Reference proteome</keyword>
<gene>
    <name evidence="7" type="ORF">DC094_06745</name>
</gene>
<dbReference type="RefSeq" id="WP_116686364.1">
    <property type="nucleotide sequence ID" value="NZ_CAWNYD010000002.1"/>
</dbReference>
<comment type="caution">
    <text evidence="7">The sequence shown here is derived from an EMBL/GenBank/DDBJ whole genome shotgun (WGS) entry which is preliminary data.</text>
</comment>
<dbReference type="GO" id="GO:0016616">
    <property type="term" value="F:oxidoreductase activity, acting on the CH-OH group of donors, NAD or NADP as acceptor"/>
    <property type="evidence" value="ECO:0007669"/>
    <property type="project" value="InterPro"/>
</dbReference>
<dbReference type="PROSITE" id="PS00670">
    <property type="entry name" value="D_2_HYDROXYACID_DH_2"/>
    <property type="match status" value="1"/>
</dbReference>
<evidence type="ECO:0000256" key="1">
    <source>
        <dbReference type="ARBA" id="ARBA00005854"/>
    </source>
</evidence>
<dbReference type="SUPFAM" id="SSF51735">
    <property type="entry name" value="NAD(P)-binding Rossmann-fold domains"/>
    <property type="match status" value="1"/>
</dbReference>
<keyword evidence="3" id="KW-0520">NAD</keyword>
<dbReference type="Pfam" id="PF02826">
    <property type="entry name" value="2-Hacid_dh_C"/>
    <property type="match status" value="1"/>
</dbReference>
<dbReference type="PROSITE" id="PS00671">
    <property type="entry name" value="D_2_HYDROXYACID_DH_3"/>
    <property type="match status" value="1"/>
</dbReference>
<dbReference type="CDD" id="cd12162">
    <property type="entry name" value="2-Hacid_dh_4"/>
    <property type="match status" value="1"/>
</dbReference>
<dbReference type="InterPro" id="IPR036291">
    <property type="entry name" value="NAD(P)-bd_dom_sf"/>
</dbReference>
<evidence type="ECO:0000313" key="8">
    <source>
        <dbReference type="Proteomes" id="UP000244906"/>
    </source>
</evidence>
<dbReference type="GO" id="GO:0051287">
    <property type="term" value="F:NAD binding"/>
    <property type="evidence" value="ECO:0007669"/>
    <property type="project" value="InterPro"/>
</dbReference>
<dbReference type="InterPro" id="IPR050418">
    <property type="entry name" value="D-iso_2-hydroxyacid_DH_PdxB"/>
</dbReference>
<feature type="domain" description="D-isomer specific 2-hydroxyacid dehydrogenase NAD-binding" evidence="6">
    <location>
        <begin position="113"/>
        <end position="291"/>
    </location>
</feature>